<proteinExistence type="predicted"/>
<name>A0ACB8JU55_CITSI</name>
<dbReference type="Proteomes" id="UP000829398">
    <property type="component" value="Chromosome 6"/>
</dbReference>
<keyword evidence="2" id="KW-1185">Reference proteome</keyword>
<reference evidence="2" key="1">
    <citation type="journal article" date="2023" name="Hortic. Res.">
        <title>A chromosome-level phased genome enabling allele-level studies in sweet orange: a case study on citrus Huanglongbing tolerance.</title>
        <authorList>
            <person name="Wu B."/>
            <person name="Yu Q."/>
            <person name="Deng Z."/>
            <person name="Duan Y."/>
            <person name="Luo F."/>
            <person name="Gmitter F. Jr."/>
        </authorList>
    </citation>
    <scope>NUCLEOTIDE SEQUENCE [LARGE SCALE GENOMIC DNA]</scope>
    <source>
        <strain evidence="2">cv. Valencia</strain>
    </source>
</reference>
<sequence>MATTKRLRFHLSPSFFFLLLPLLLQFYSGMSELQFNYYAQSCPKAEEIIKQQVVQLYYKHGNTAVSWVRNLFHDCAVKSCDASLLLETVTGVASEQASERSFGMRNFKYVSTIKAALEAECPLKVSCADIVALSAREGIVMLGGPRIPIKTGRRDSRVSYLAEVEKFIPNHNDSIATALSVFNSIGIDDEGVVALYGAHSVGRVHCANLVHRLYPTVDPTLNPVYAEYLKGRCPTPDPDPDAVVYARNDRETPMILDNNYYKNIINHKGLLIVDQQLASDPRTTPFVQKMAADNSYFHEQFSRAIALLSENNPLTGDQGERPMSLLVSFVNVCKFEVLCANIEIKSCKTVQLIRNQKRRAKRGGQPPATLPKVKDIVPRTVVLSHLPYSYYRAVLAPDLVGSRRSSWLHGKILIRRYIVGDLWPGGVWCGYVAGDLWPDARVFSVNDQPTVFEKGADNPNPRTKYNIPLSVQLRVPHMDERPECLKSDGIALHIDLFDLGLCLPLQPFYMKMFSYLGMAHGQLSLPGWRTLTGLQVLWSEAKGSYPVQEVGKEVKKFVEWFRGVQRGSDVLEKSRLGRTGLIDRSFPSTFGGDSFMESVGDAFDACFQVVVGGASRSQDSALPQKNIRPPRAPRLKGKSQGDLDSASNKKVLHLTRCFYYSAENITSEVAEEMEKMSLSERYGQALRATQKVSFLLSHCLPDLDSLIAVQSEVDKLRGELQSQQSREDKLAREVKTLQERITDLPGEKARVERDCDELKATNDDLLSRQKKMAEEAFSLIMTEVWSVDPELEVPHVEKFINKAMILKTIEERKKSSHAQSGIPSGSPRVPRVLQLLPASNAPASAAHISGTLESSVDRPLETYGGDSIPPSV</sequence>
<accession>A0ACB8JU55</accession>
<dbReference type="EMBL" id="CM039175">
    <property type="protein sequence ID" value="KAH9735325.1"/>
    <property type="molecule type" value="Genomic_DNA"/>
</dbReference>
<evidence type="ECO:0000313" key="1">
    <source>
        <dbReference type="EMBL" id="KAH9735325.1"/>
    </source>
</evidence>
<keyword evidence="1" id="KW-0575">Peroxidase</keyword>
<evidence type="ECO:0000313" key="2">
    <source>
        <dbReference type="Proteomes" id="UP000829398"/>
    </source>
</evidence>
<keyword evidence="1" id="KW-0560">Oxidoreductase</keyword>
<protein>
    <submittedName>
        <fullName evidence="1">Peroxidase 21</fullName>
    </submittedName>
</protein>
<organism evidence="1 2">
    <name type="scientific">Citrus sinensis</name>
    <name type="common">Sweet orange</name>
    <name type="synonym">Citrus aurantium var. sinensis</name>
    <dbReference type="NCBI Taxonomy" id="2711"/>
    <lineage>
        <taxon>Eukaryota</taxon>
        <taxon>Viridiplantae</taxon>
        <taxon>Streptophyta</taxon>
        <taxon>Embryophyta</taxon>
        <taxon>Tracheophyta</taxon>
        <taxon>Spermatophyta</taxon>
        <taxon>Magnoliopsida</taxon>
        <taxon>eudicotyledons</taxon>
        <taxon>Gunneridae</taxon>
        <taxon>Pentapetalae</taxon>
        <taxon>rosids</taxon>
        <taxon>malvids</taxon>
        <taxon>Sapindales</taxon>
        <taxon>Rutaceae</taxon>
        <taxon>Aurantioideae</taxon>
        <taxon>Citrus</taxon>
    </lineage>
</organism>
<gene>
    <name evidence="1" type="ORF">KPL71_017698</name>
</gene>
<comment type="caution">
    <text evidence="1">The sequence shown here is derived from an EMBL/GenBank/DDBJ whole genome shotgun (WGS) entry which is preliminary data.</text>
</comment>